<gene>
    <name evidence="1" type="ORF">MANES_14G104800</name>
</gene>
<dbReference type="EMBL" id="CM004400">
    <property type="protein sequence ID" value="OAY31345.1"/>
    <property type="molecule type" value="Genomic_DNA"/>
</dbReference>
<dbReference type="PANTHER" id="PTHR47481:SF36">
    <property type="entry name" value="CCHC-TYPE DOMAIN-CONTAINING PROTEIN"/>
    <property type="match status" value="1"/>
</dbReference>
<sequence length="114" mass="13503">MFTMKTTIEDEMMEYIREATTPKEAWDLLASQFIKKNDARLQLLEGELMSITQRDMTISQYFTKVKTVCREITELDEASTISNDRKRRIIIYGLRPQWKSWRIGNSRLANTTFN</sequence>
<evidence type="ECO:0000313" key="1">
    <source>
        <dbReference type="EMBL" id="OAY31345.1"/>
    </source>
</evidence>
<dbReference type="OMA" id="MMEYIRE"/>
<proteinExistence type="predicted"/>
<name>A0A2C9UME2_MANES</name>
<evidence type="ECO:0008006" key="2">
    <source>
        <dbReference type="Google" id="ProtNLM"/>
    </source>
</evidence>
<accession>A0A2C9UME2</accession>
<dbReference type="AlphaFoldDB" id="A0A2C9UME2"/>
<dbReference type="Pfam" id="PF14223">
    <property type="entry name" value="Retrotran_gag_2"/>
    <property type="match status" value="1"/>
</dbReference>
<reference evidence="1" key="1">
    <citation type="submission" date="2016-02" db="EMBL/GenBank/DDBJ databases">
        <title>WGS assembly of Manihot esculenta.</title>
        <authorList>
            <person name="Bredeson J.V."/>
            <person name="Prochnik S.E."/>
            <person name="Lyons J.B."/>
            <person name="Schmutz J."/>
            <person name="Grimwood J."/>
            <person name="Vrebalov J."/>
            <person name="Bart R.S."/>
            <person name="Amuge T."/>
            <person name="Ferguson M.E."/>
            <person name="Green R."/>
            <person name="Putnam N."/>
            <person name="Stites J."/>
            <person name="Rounsley S."/>
            <person name="Rokhsar D.S."/>
        </authorList>
    </citation>
    <scope>NUCLEOTIDE SEQUENCE [LARGE SCALE GENOMIC DNA]</scope>
    <source>
        <tissue evidence="1">Leaf</tissue>
    </source>
</reference>
<organism evidence="1">
    <name type="scientific">Manihot esculenta</name>
    <name type="common">Cassava</name>
    <name type="synonym">Jatropha manihot</name>
    <dbReference type="NCBI Taxonomy" id="3983"/>
    <lineage>
        <taxon>Eukaryota</taxon>
        <taxon>Viridiplantae</taxon>
        <taxon>Streptophyta</taxon>
        <taxon>Embryophyta</taxon>
        <taxon>Tracheophyta</taxon>
        <taxon>Spermatophyta</taxon>
        <taxon>Magnoliopsida</taxon>
        <taxon>eudicotyledons</taxon>
        <taxon>Gunneridae</taxon>
        <taxon>Pentapetalae</taxon>
        <taxon>rosids</taxon>
        <taxon>fabids</taxon>
        <taxon>Malpighiales</taxon>
        <taxon>Euphorbiaceae</taxon>
        <taxon>Crotonoideae</taxon>
        <taxon>Manihoteae</taxon>
        <taxon>Manihot</taxon>
    </lineage>
</organism>
<dbReference type="PANTHER" id="PTHR47481">
    <property type="match status" value="1"/>
</dbReference>
<protein>
    <recommendedName>
        <fullName evidence="2">Retrotransposon gag domain-containing protein</fullName>
    </recommendedName>
</protein>